<protein>
    <submittedName>
        <fullName evidence="1">Uncharacterized protein</fullName>
    </submittedName>
</protein>
<dbReference type="EMBL" id="CP159362">
    <property type="protein sequence ID" value="XCN67359.1"/>
    <property type="molecule type" value="Genomic_DNA"/>
</dbReference>
<proteinExistence type="predicted"/>
<reference evidence="1" key="1">
    <citation type="journal article" date="2014" name="Genome Announc.">
        <title>Draft Genome Sequences of a Phylogenetically Diverse Suite of Pseudomonas syringae Strains from Multiple Source Populations.</title>
        <authorList>
            <person name="Baltrus D.A."/>
            <person name="Yourstone S."/>
            <person name="Lind A."/>
            <person name="Guilbaud C."/>
            <person name="Sands D.C."/>
            <person name="Jones C.D."/>
            <person name="Morris C.E."/>
            <person name="Dangl J.L."/>
        </authorList>
    </citation>
    <scope>NUCLEOTIDE SEQUENCE</scope>
    <source>
        <strain evidence="1">CC1417</strain>
    </source>
</reference>
<sequence length="59" mass="6617">MKSMMVWLPLNSGKNLMLCLESVDHYSAPMLISGEHEAVLIDGAIARTMAKRFPKRQAQ</sequence>
<dbReference type="AlphaFoldDB" id="A0AAU8LG88"/>
<gene>
    <name evidence="1" type="ORF">N011_23205</name>
</gene>
<reference evidence="1" key="2">
    <citation type="submission" date="2024-07" db="EMBL/GenBank/DDBJ databases">
        <title>A complete genome sequence for Pseudomonas syringae CC1417.</title>
        <authorList>
            <person name="Baltrus D.A."/>
        </authorList>
    </citation>
    <scope>NUCLEOTIDE SEQUENCE</scope>
    <source>
        <strain evidence="1">CC1417</strain>
    </source>
</reference>
<name>A0AAU8LG88_PSESX</name>
<evidence type="ECO:0000313" key="1">
    <source>
        <dbReference type="EMBL" id="XCN67359.1"/>
    </source>
</evidence>
<accession>A0AAU8LG88</accession>
<dbReference type="RefSeq" id="WP_024696263.1">
    <property type="nucleotide sequence ID" value="NZ_CP159362.1"/>
</dbReference>
<organism evidence="1">
    <name type="scientific">Pseudomonas syringae CC1417</name>
    <dbReference type="NCBI Taxonomy" id="1357272"/>
    <lineage>
        <taxon>Bacteria</taxon>
        <taxon>Pseudomonadati</taxon>
        <taxon>Pseudomonadota</taxon>
        <taxon>Gammaproteobacteria</taxon>
        <taxon>Pseudomonadales</taxon>
        <taxon>Pseudomonadaceae</taxon>
        <taxon>Pseudomonas</taxon>
        <taxon>Pseudomonas syringae</taxon>
    </lineage>
</organism>